<proteinExistence type="inferred from homology"/>
<name>A0A913ZFD5_PATMI</name>
<dbReference type="PANTHER" id="PTHR11256">
    <property type="entry name" value="BCL-2 RELATED"/>
    <property type="match status" value="1"/>
</dbReference>
<evidence type="ECO:0000256" key="2">
    <source>
        <dbReference type="ARBA" id="ARBA00022703"/>
    </source>
</evidence>
<dbReference type="GO" id="GO:0051400">
    <property type="term" value="F:BH domain binding"/>
    <property type="evidence" value="ECO:0007669"/>
    <property type="project" value="TreeGrafter"/>
</dbReference>
<dbReference type="PROSITE" id="PS50062">
    <property type="entry name" value="BCL2_FAMILY"/>
    <property type="match status" value="1"/>
</dbReference>
<dbReference type="GeneID" id="119723742"/>
<evidence type="ECO:0000256" key="1">
    <source>
        <dbReference type="ARBA" id="ARBA00009458"/>
    </source>
</evidence>
<keyword evidence="4" id="KW-1133">Transmembrane helix</keyword>
<comment type="similarity">
    <text evidence="1">Belongs to the Bcl-2 family.</text>
</comment>
<dbReference type="GO" id="GO:0008053">
    <property type="term" value="P:mitochondrial fusion"/>
    <property type="evidence" value="ECO:0007669"/>
    <property type="project" value="TreeGrafter"/>
</dbReference>
<dbReference type="PANTHER" id="PTHR11256:SF56">
    <property type="entry name" value="BCL-2 BCL-2 HOMOLOGY REGION 1-3 DOMAIN-CONTAINING PROTEIN"/>
    <property type="match status" value="1"/>
</dbReference>
<dbReference type="CDD" id="cd06845">
    <property type="entry name" value="Bcl-2_like"/>
    <property type="match status" value="1"/>
</dbReference>
<keyword evidence="4" id="KW-0472">Membrane</keyword>
<feature type="region of interest" description="Disordered" evidence="3">
    <location>
        <begin position="1"/>
        <end position="21"/>
    </location>
</feature>
<keyword evidence="4" id="KW-0812">Transmembrane</keyword>
<dbReference type="EnsemblMetazoa" id="XM_038194574.1">
    <property type="protein sequence ID" value="XP_038050502.1"/>
    <property type="gene ID" value="LOC119723742"/>
</dbReference>
<dbReference type="SUPFAM" id="SSF56854">
    <property type="entry name" value="Bcl-2 inhibitors of programmed cell death"/>
    <property type="match status" value="1"/>
</dbReference>
<feature type="domain" description="Bcl-2 Bcl-2 homology region 1-3" evidence="5">
    <location>
        <begin position="83"/>
        <end position="182"/>
    </location>
</feature>
<dbReference type="Pfam" id="PF00452">
    <property type="entry name" value="Bcl-2"/>
    <property type="match status" value="1"/>
</dbReference>
<evidence type="ECO:0000256" key="3">
    <source>
        <dbReference type="SAM" id="MobiDB-lite"/>
    </source>
</evidence>
<reference evidence="6" key="1">
    <citation type="submission" date="2022-11" db="UniProtKB">
        <authorList>
            <consortium name="EnsemblMetazoa"/>
        </authorList>
    </citation>
    <scope>IDENTIFICATION</scope>
</reference>
<dbReference type="GO" id="GO:0042981">
    <property type="term" value="P:regulation of apoptotic process"/>
    <property type="evidence" value="ECO:0007669"/>
    <property type="project" value="InterPro"/>
</dbReference>
<keyword evidence="7" id="KW-1185">Reference proteome</keyword>
<dbReference type="InterPro" id="IPR026298">
    <property type="entry name" value="Bcl-2_fam"/>
</dbReference>
<sequence length="218" mass="24780">MAEGGGDGGDSPMDGHDDVDDGMRRIQRQHSYHEVSEQATVLLRHFIIDRFERDSVQGAPRLADLGSISPEQEEVWRRVGGTLREIGDILDQDRELQRLINTVPTDSPIEKIIAVAQVIFGDGEIHWGRIIGLFYFAYRMCVRAMENLLLQNFPSWVNQLIKEIVRFLVRRFADWIINRGGWTAIKEYFGSSTRVVGTLFLLSILTLGFGVYKLNKGS</sequence>
<dbReference type="AlphaFoldDB" id="A0A913ZFD5"/>
<dbReference type="InterPro" id="IPR036834">
    <property type="entry name" value="Bcl-2-like_sf"/>
</dbReference>
<protein>
    <recommendedName>
        <fullName evidence="5">Bcl-2 Bcl-2 homology region 1-3 domain-containing protein</fullName>
    </recommendedName>
</protein>
<evidence type="ECO:0000256" key="4">
    <source>
        <dbReference type="SAM" id="Phobius"/>
    </source>
</evidence>
<evidence type="ECO:0000313" key="7">
    <source>
        <dbReference type="Proteomes" id="UP000887568"/>
    </source>
</evidence>
<keyword evidence="2" id="KW-0053">Apoptosis</keyword>
<dbReference type="InterPro" id="IPR002475">
    <property type="entry name" value="Bcl2-like"/>
</dbReference>
<feature type="transmembrane region" description="Helical" evidence="4">
    <location>
        <begin position="195"/>
        <end position="214"/>
    </location>
</feature>
<organism evidence="6 7">
    <name type="scientific">Patiria miniata</name>
    <name type="common">Bat star</name>
    <name type="synonym">Asterina miniata</name>
    <dbReference type="NCBI Taxonomy" id="46514"/>
    <lineage>
        <taxon>Eukaryota</taxon>
        <taxon>Metazoa</taxon>
        <taxon>Echinodermata</taxon>
        <taxon>Eleutherozoa</taxon>
        <taxon>Asterozoa</taxon>
        <taxon>Asteroidea</taxon>
        <taxon>Valvatacea</taxon>
        <taxon>Valvatida</taxon>
        <taxon>Asterinidae</taxon>
        <taxon>Patiria</taxon>
    </lineage>
</organism>
<dbReference type="GO" id="GO:0097192">
    <property type="term" value="P:extrinsic apoptotic signaling pathway in absence of ligand"/>
    <property type="evidence" value="ECO:0007669"/>
    <property type="project" value="TreeGrafter"/>
</dbReference>
<dbReference type="SMART" id="SM00337">
    <property type="entry name" value="BCL"/>
    <property type="match status" value="1"/>
</dbReference>
<dbReference type="GO" id="GO:0001836">
    <property type="term" value="P:release of cytochrome c from mitochondria"/>
    <property type="evidence" value="ECO:0007669"/>
    <property type="project" value="TreeGrafter"/>
</dbReference>
<dbReference type="GO" id="GO:0005741">
    <property type="term" value="C:mitochondrial outer membrane"/>
    <property type="evidence" value="ECO:0007669"/>
    <property type="project" value="TreeGrafter"/>
</dbReference>
<dbReference type="RefSeq" id="XP_038050502.1">
    <property type="nucleotide sequence ID" value="XM_038194574.1"/>
</dbReference>
<dbReference type="InterPro" id="IPR046371">
    <property type="entry name" value="Bcl-2_BH1-3"/>
</dbReference>
<dbReference type="GO" id="GO:0008630">
    <property type="term" value="P:intrinsic apoptotic signaling pathway in response to DNA damage"/>
    <property type="evidence" value="ECO:0007669"/>
    <property type="project" value="TreeGrafter"/>
</dbReference>
<evidence type="ECO:0000259" key="5">
    <source>
        <dbReference type="SMART" id="SM00337"/>
    </source>
</evidence>
<dbReference type="Proteomes" id="UP000887568">
    <property type="component" value="Unplaced"/>
</dbReference>
<evidence type="ECO:0000313" key="6">
    <source>
        <dbReference type="EnsemblMetazoa" id="XP_038050502.1"/>
    </source>
</evidence>
<dbReference type="OrthoDB" id="6080198at2759"/>
<dbReference type="Gene3D" id="1.10.437.10">
    <property type="entry name" value="Blc2-like"/>
    <property type="match status" value="1"/>
</dbReference>
<dbReference type="GO" id="GO:0015267">
    <property type="term" value="F:channel activity"/>
    <property type="evidence" value="ECO:0007669"/>
    <property type="project" value="TreeGrafter"/>
</dbReference>
<dbReference type="OMA" id="TVFSFTC"/>
<accession>A0A913ZFD5</accession>